<dbReference type="AlphaFoldDB" id="A0A412CGZ5"/>
<comment type="caution">
    <text evidence="1">The sequence shown here is derived from an EMBL/GenBank/DDBJ whole genome shotgun (WGS) entry which is preliminary data.</text>
</comment>
<organism evidence="1 2">
    <name type="scientific">Megamonas rupellensis</name>
    <dbReference type="NCBI Taxonomy" id="491921"/>
    <lineage>
        <taxon>Bacteria</taxon>
        <taxon>Bacillati</taxon>
        <taxon>Bacillota</taxon>
        <taxon>Negativicutes</taxon>
        <taxon>Selenomonadales</taxon>
        <taxon>Selenomonadaceae</taxon>
        <taxon>Megamonas</taxon>
    </lineage>
</organism>
<gene>
    <name evidence="1" type="ORF">DWY77_02750</name>
</gene>
<sequence>MKKEGINPLTNDGQYADTTYKRAVEKMDRRKFFKSICRKVFKRGNEFLWKHFNIKMLRIDFWDMETDNKKVMKVGKYE</sequence>
<protein>
    <submittedName>
        <fullName evidence="1">Uncharacterized protein</fullName>
    </submittedName>
</protein>
<reference evidence="1 2" key="1">
    <citation type="submission" date="2018-08" db="EMBL/GenBank/DDBJ databases">
        <title>A genome reference for cultivated species of the human gut microbiota.</title>
        <authorList>
            <person name="Zou Y."/>
            <person name="Xue W."/>
            <person name="Luo G."/>
        </authorList>
    </citation>
    <scope>NUCLEOTIDE SEQUENCE [LARGE SCALE GENOMIC DNA]</scope>
    <source>
        <strain evidence="1 2">AF27-12</strain>
    </source>
</reference>
<evidence type="ECO:0000313" key="2">
    <source>
        <dbReference type="Proteomes" id="UP000286147"/>
    </source>
</evidence>
<dbReference type="RefSeq" id="WP_118035607.1">
    <property type="nucleotide sequence ID" value="NZ_QRTP01000004.1"/>
</dbReference>
<proteinExistence type="predicted"/>
<name>A0A412CGZ5_9FIRM</name>
<evidence type="ECO:0000313" key="1">
    <source>
        <dbReference type="EMBL" id="RGQ85544.1"/>
    </source>
</evidence>
<dbReference type="Proteomes" id="UP000286147">
    <property type="component" value="Unassembled WGS sequence"/>
</dbReference>
<accession>A0A412CGZ5</accession>
<dbReference type="EMBL" id="QRTP01000004">
    <property type="protein sequence ID" value="RGQ85544.1"/>
    <property type="molecule type" value="Genomic_DNA"/>
</dbReference>